<keyword evidence="6 11" id="KW-0067">ATP-binding</keyword>
<sequence>MLRTLDLGVGYIIKGKKENVLGGLDLNLGRSELCTLIGPNGIGKSTLMRTISGVQKPLTGHVEIDGQDVLALSAVEKSKILSVVFADRPNALNMTVRELANIGRAPYTNWMGMLSARDKFAVENALECTKLSELANRKLYTLSDGQKQRAMIARALAQDTPVMLLDEPTAHLDLPNRIELFELLGKIASDNEKSILVSSHELDLAIQFSDRIWMADHSRAVCEGIPEDLIWRKDIEGLFDNESIVFNYQAGRFEFNRKEKDFSVCVKGDEQTRKWVEHALIRIGVAIVDQPTENGLEIDCQESLIDLKCKNRTFSFDNIEKVLVQIKLLMNNK</sequence>
<proteinExistence type="predicted"/>
<evidence type="ECO:0000256" key="7">
    <source>
        <dbReference type="ARBA" id="ARBA00023004"/>
    </source>
</evidence>
<organism evidence="11 12">
    <name type="scientific">Aureibacter tunicatorum</name>
    <dbReference type="NCBI Taxonomy" id="866807"/>
    <lineage>
        <taxon>Bacteria</taxon>
        <taxon>Pseudomonadati</taxon>
        <taxon>Bacteroidota</taxon>
        <taxon>Cytophagia</taxon>
        <taxon>Cytophagales</taxon>
        <taxon>Persicobacteraceae</taxon>
        <taxon>Aureibacter</taxon>
    </lineage>
</organism>
<keyword evidence="4" id="KW-0410">Iron transport</keyword>
<reference evidence="11" key="1">
    <citation type="submission" date="2023-07" db="EMBL/GenBank/DDBJ databases">
        <title>Genomic Encyclopedia of Type Strains, Phase IV (KMG-IV): sequencing the most valuable type-strain genomes for metagenomic binning, comparative biology and taxonomic classification.</title>
        <authorList>
            <person name="Goeker M."/>
        </authorList>
    </citation>
    <scope>NUCLEOTIDE SEQUENCE</scope>
    <source>
        <strain evidence="11">DSM 26174</strain>
    </source>
</reference>
<keyword evidence="2" id="KW-0813">Transport</keyword>
<dbReference type="GO" id="GO:0006826">
    <property type="term" value="P:iron ion transport"/>
    <property type="evidence" value="ECO:0007669"/>
    <property type="project" value="UniProtKB-KW"/>
</dbReference>
<dbReference type="InterPro" id="IPR003439">
    <property type="entry name" value="ABC_transporter-like_ATP-bd"/>
</dbReference>
<evidence type="ECO:0000256" key="6">
    <source>
        <dbReference type="ARBA" id="ARBA00022840"/>
    </source>
</evidence>
<evidence type="ECO:0000313" key="12">
    <source>
        <dbReference type="Proteomes" id="UP001185092"/>
    </source>
</evidence>
<dbReference type="InterPro" id="IPR003593">
    <property type="entry name" value="AAA+_ATPase"/>
</dbReference>
<feature type="domain" description="ABC transporter" evidence="10">
    <location>
        <begin position="2"/>
        <end position="242"/>
    </location>
</feature>
<comment type="caution">
    <text evidence="11">The sequence shown here is derived from an EMBL/GenBank/DDBJ whole genome shotgun (WGS) entry which is preliminary data.</text>
</comment>
<evidence type="ECO:0000256" key="4">
    <source>
        <dbReference type="ARBA" id="ARBA00022496"/>
    </source>
</evidence>
<keyword evidence="5" id="KW-0547">Nucleotide-binding</keyword>
<keyword evidence="8" id="KW-0406">Ion transport</keyword>
<evidence type="ECO:0000256" key="8">
    <source>
        <dbReference type="ARBA" id="ARBA00023065"/>
    </source>
</evidence>
<keyword evidence="7" id="KW-0408">Iron</keyword>
<evidence type="ECO:0000256" key="1">
    <source>
        <dbReference type="ARBA" id="ARBA00004202"/>
    </source>
</evidence>
<evidence type="ECO:0000256" key="9">
    <source>
        <dbReference type="ARBA" id="ARBA00023136"/>
    </source>
</evidence>
<dbReference type="Pfam" id="PF00005">
    <property type="entry name" value="ABC_tran"/>
    <property type="match status" value="1"/>
</dbReference>
<evidence type="ECO:0000259" key="10">
    <source>
        <dbReference type="PROSITE" id="PS50893"/>
    </source>
</evidence>
<keyword evidence="12" id="KW-1185">Reference proteome</keyword>
<evidence type="ECO:0000256" key="3">
    <source>
        <dbReference type="ARBA" id="ARBA00022475"/>
    </source>
</evidence>
<dbReference type="Proteomes" id="UP001185092">
    <property type="component" value="Unassembled WGS sequence"/>
</dbReference>
<dbReference type="SUPFAM" id="SSF52540">
    <property type="entry name" value="P-loop containing nucleoside triphosphate hydrolases"/>
    <property type="match status" value="1"/>
</dbReference>
<evidence type="ECO:0000313" key="11">
    <source>
        <dbReference type="EMBL" id="MDR6242054.1"/>
    </source>
</evidence>
<evidence type="ECO:0000256" key="2">
    <source>
        <dbReference type="ARBA" id="ARBA00022448"/>
    </source>
</evidence>
<evidence type="ECO:0000256" key="5">
    <source>
        <dbReference type="ARBA" id="ARBA00022741"/>
    </source>
</evidence>
<dbReference type="GO" id="GO:0016887">
    <property type="term" value="F:ATP hydrolysis activity"/>
    <property type="evidence" value="ECO:0007669"/>
    <property type="project" value="InterPro"/>
</dbReference>
<dbReference type="GO" id="GO:0005886">
    <property type="term" value="C:plasma membrane"/>
    <property type="evidence" value="ECO:0007669"/>
    <property type="project" value="UniProtKB-SubCell"/>
</dbReference>
<name>A0AAE3XU82_9BACT</name>
<dbReference type="InterPro" id="IPR027417">
    <property type="entry name" value="P-loop_NTPase"/>
</dbReference>
<keyword evidence="3" id="KW-1003">Cell membrane</keyword>
<comment type="subcellular location">
    <subcellularLocation>
        <location evidence="1">Cell membrane</location>
        <topology evidence="1">Peripheral membrane protein</topology>
    </subcellularLocation>
</comment>
<dbReference type="PANTHER" id="PTHR42771">
    <property type="entry name" value="IRON(3+)-HYDROXAMATE IMPORT ATP-BINDING PROTEIN FHUC"/>
    <property type="match status" value="1"/>
</dbReference>
<gene>
    <name evidence="11" type="ORF">HNQ88_005141</name>
</gene>
<dbReference type="Gene3D" id="3.40.50.300">
    <property type="entry name" value="P-loop containing nucleotide triphosphate hydrolases"/>
    <property type="match status" value="1"/>
</dbReference>
<dbReference type="RefSeq" id="WP_309943397.1">
    <property type="nucleotide sequence ID" value="NZ_AP025305.1"/>
</dbReference>
<protein>
    <submittedName>
        <fullName evidence="11">Iron complex transport system ATP-binding protein</fullName>
    </submittedName>
</protein>
<dbReference type="AlphaFoldDB" id="A0AAE3XU82"/>
<dbReference type="EMBL" id="JAVDQD010000017">
    <property type="protein sequence ID" value="MDR6242054.1"/>
    <property type="molecule type" value="Genomic_DNA"/>
</dbReference>
<accession>A0AAE3XU82</accession>
<dbReference type="PROSITE" id="PS50893">
    <property type="entry name" value="ABC_TRANSPORTER_2"/>
    <property type="match status" value="1"/>
</dbReference>
<dbReference type="PANTHER" id="PTHR42771:SF2">
    <property type="entry name" value="IRON(3+)-HYDROXAMATE IMPORT ATP-BINDING PROTEIN FHUC"/>
    <property type="match status" value="1"/>
</dbReference>
<dbReference type="GO" id="GO:0005524">
    <property type="term" value="F:ATP binding"/>
    <property type="evidence" value="ECO:0007669"/>
    <property type="project" value="UniProtKB-KW"/>
</dbReference>
<dbReference type="SMART" id="SM00382">
    <property type="entry name" value="AAA"/>
    <property type="match status" value="1"/>
</dbReference>
<dbReference type="CDD" id="cd03214">
    <property type="entry name" value="ABC_Iron-Siderophores_B12_Hemin"/>
    <property type="match status" value="1"/>
</dbReference>
<dbReference type="InterPro" id="IPR051535">
    <property type="entry name" value="Siderophore_ABC-ATPase"/>
</dbReference>
<keyword evidence="9" id="KW-0472">Membrane</keyword>